<reference evidence="3" key="2">
    <citation type="journal article" date="2013" name="G3 (Bethesda)">
        <title>Genomes of Ashbya fungi isolated from insects reveal four mating-type loci, numerous translocations, lack of transposons, and distinct gene duplications.</title>
        <authorList>
            <person name="Dietrich F.S."/>
            <person name="Voegeli S."/>
            <person name="Kuo S."/>
            <person name="Philippsen P."/>
        </authorList>
    </citation>
    <scope>GENOME REANNOTATION</scope>
    <source>
        <strain evidence="3">ATCC 10895 / CBS 109.51 / FGSC 9923 / NRRL Y-1056</strain>
    </source>
</reference>
<accession>Q757Q2</accession>
<dbReference type="HOGENOM" id="CLU_1660312_0_0_1"/>
<sequence length="159" mass="17215">MARPGFYAACALFAATHVLSLGWSREYIARVSRVPPAQIRCNALERAGARYTGRFTRGVVTGYDKYVILGHLVAAVGGADVWYVGDSESDLPCVLRPDVTGVLIYTSDAQLQRLAALLGARAPSGAWRHVQLLHGVWCVRDWGALAALVQQSDRSTTTV</sequence>
<keyword evidence="3" id="KW-1185">Reference proteome</keyword>
<dbReference type="KEGG" id="ago:AGOS_AEL040W"/>
<organism evidence="2 3">
    <name type="scientific">Eremothecium gossypii (strain ATCC 10895 / CBS 109.51 / FGSC 9923 / NRRL Y-1056)</name>
    <name type="common">Yeast</name>
    <name type="synonym">Ashbya gossypii</name>
    <dbReference type="NCBI Taxonomy" id="284811"/>
    <lineage>
        <taxon>Eukaryota</taxon>
        <taxon>Fungi</taxon>
        <taxon>Dikarya</taxon>
        <taxon>Ascomycota</taxon>
        <taxon>Saccharomycotina</taxon>
        <taxon>Saccharomycetes</taxon>
        <taxon>Saccharomycetales</taxon>
        <taxon>Saccharomycetaceae</taxon>
        <taxon>Eremothecium</taxon>
    </lineage>
</organism>
<dbReference type="AlphaFoldDB" id="Q757Q2"/>
<dbReference type="STRING" id="284811.Q757Q2"/>
<dbReference type="GeneID" id="4621017"/>
<dbReference type="InterPro" id="IPR036412">
    <property type="entry name" value="HAD-like_sf"/>
</dbReference>
<evidence type="ECO:0000313" key="3">
    <source>
        <dbReference type="Proteomes" id="UP000000591"/>
    </source>
</evidence>
<dbReference type="OrthoDB" id="10255128at2759"/>
<evidence type="ECO:0000313" key="2">
    <source>
        <dbReference type="EMBL" id="AAS52645.2"/>
    </source>
</evidence>
<dbReference type="Gene3D" id="3.40.50.1000">
    <property type="entry name" value="HAD superfamily/HAD-like"/>
    <property type="match status" value="1"/>
</dbReference>
<dbReference type="Proteomes" id="UP000000591">
    <property type="component" value="Chromosome V"/>
</dbReference>
<dbReference type="EMBL" id="AE016818">
    <property type="protein sequence ID" value="AAS52645.2"/>
    <property type="molecule type" value="Genomic_DNA"/>
</dbReference>
<evidence type="ECO:0000256" key="1">
    <source>
        <dbReference type="SAM" id="SignalP"/>
    </source>
</evidence>
<dbReference type="InParanoid" id="Q757Q2"/>
<feature type="chain" id="PRO_5004285372" evidence="1">
    <location>
        <begin position="21"/>
        <end position="159"/>
    </location>
</feature>
<protein>
    <submittedName>
        <fullName evidence="2">AEL040Wp</fullName>
    </submittedName>
</protein>
<dbReference type="PANTHER" id="PTHR28181:SF1">
    <property type="entry name" value="COLD TOLERANCE PROTEIN 1"/>
    <property type="match status" value="1"/>
</dbReference>
<name>Q757Q2_EREGS</name>
<dbReference type="InterPro" id="IPR050849">
    <property type="entry name" value="HAD-like_hydrolase_phosphatase"/>
</dbReference>
<dbReference type="SUPFAM" id="SSF56784">
    <property type="entry name" value="HAD-like"/>
    <property type="match status" value="1"/>
</dbReference>
<proteinExistence type="predicted"/>
<keyword evidence="1" id="KW-0732">Signal</keyword>
<dbReference type="eggNOG" id="ENOG502S7B4">
    <property type="taxonomic scope" value="Eukaryota"/>
</dbReference>
<gene>
    <name evidence="2" type="ORF">AGOS_AEL040W</name>
</gene>
<dbReference type="RefSeq" id="NP_984821.2">
    <property type="nucleotide sequence ID" value="NM_210175.2"/>
</dbReference>
<reference evidence="2 3" key="1">
    <citation type="journal article" date="2004" name="Science">
        <title>The Ashbya gossypii genome as a tool for mapping the ancient Saccharomyces cerevisiae genome.</title>
        <authorList>
            <person name="Dietrich F.S."/>
            <person name="Voegeli S."/>
            <person name="Brachat S."/>
            <person name="Lerch A."/>
            <person name="Gates K."/>
            <person name="Steiner S."/>
            <person name="Mohr C."/>
            <person name="Pohlmann R."/>
            <person name="Luedi P."/>
            <person name="Choi S."/>
            <person name="Wing R.A."/>
            <person name="Flavier A."/>
            <person name="Gaffney T.D."/>
            <person name="Philippsen P."/>
        </authorList>
    </citation>
    <scope>NUCLEOTIDE SEQUENCE [LARGE SCALE GENOMIC DNA]</scope>
    <source>
        <strain evidence="3">ATCC 10895 / CBS 109.51 / FGSC 9923 / NRRL Y-1056</strain>
    </source>
</reference>
<feature type="signal peptide" evidence="1">
    <location>
        <begin position="1"/>
        <end position="20"/>
    </location>
</feature>
<dbReference type="InterPro" id="IPR023214">
    <property type="entry name" value="HAD_sf"/>
</dbReference>
<dbReference type="PANTHER" id="PTHR28181">
    <property type="entry name" value="UPF0655 PROTEIN YCR015C"/>
    <property type="match status" value="1"/>
</dbReference>